<dbReference type="AlphaFoldDB" id="H1YYN0"/>
<dbReference type="RefSeq" id="WP_004078117.1">
    <property type="nucleotide sequence ID" value="NZ_CM001436.1"/>
</dbReference>
<protein>
    <recommendedName>
        <fullName evidence="2">Endonuclease GajA/Old nuclease/RecF-like AAA domain-containing protein</fullName>
    </recommendedName>
</protein>
<feature type="region of interest" description="Disordered" evidence="1">
    <location>
        <begin position="261"/>
        <end position="281"/>
    </location>
</feature>
<accession>H1YYN0</accession>
<evidence type="ECO:0000313" key="3">
    <source>
        <dbReference type="EMBL" id="EHQ36013.1"/>
    </source>
</evidence>
<dbReference type="SUPFAM" id="SSF52540">
    <property type="entry name" value="P-loop containing nucleoside triphosphate hydrolases"/>
    <property type="match status" value="1"/>
</dbReference>
<dbReference type="EMBL" id="CM001436">
    <property type="protein sequence ID" value="EHQ36013.1"/>
    <property type="molecule type" value="Genomic_DNA"/>
</dbReference>
<dbReference type="Gene3D" id="3.40.50.300">
    <property type="entry name" value="P-loop containing nucleotide triphosphate hydrolases"/>
    <property type="match status" value="2"/>
</dbReference>
<reference evidence="3 4" key="1">
    <citation type="submission" date="2011-10" db="EMBL/GenBank/DDBJ databases">
        <title>The Improved High-Quality Draft genome of Methanoplanus limicola DSM 2279.</title>
        <authorList>
            <consortium name="US DOE Joint Genome Institute (JGI-PGF)"/>
            <person name="Lucas S."/>
            <person name="Copeland A."/>
            <person name="Lapidus A."/>
            <person name="Glavina del Rio T."/>
            <person name="Dalin E."/>
            <person name="Tice H."/>
            <person name="Bruce D."/>
            <person name="Goodwin L."/>
            <person name="Pitluck S."/>
            <person name="Peters L."/>
            <person name="Mikhailova N."/>
            <person name="Lu M."/>
            <person name="Kyrpides N."/>
            <person name="Mavromatis K."/>
            <person name="Ivanova N."/>
            <person name="Markowitz V."/>
            <person name="Cheng J.-F."/>
            <person name="Hugenholtz P."/>
            <person name="Woyke T."/>
            <person name="Wu D."/>
            <person name="Wirth R."/>
            <person name="Brambilla E.-M."/>
            <person name="Klenk H.-P."/>
            <person name="Eisen J.A."/>
        </authorList>
    </citation>
    <scope>NUCLEOTIDE SEQUENCE [LARGE SCALE GENOMIC DNA]</scope>
    <source>
        <strain evidence="3 4">DSM 2279</strain>
    </source>
</reference>
<dbReference type="OrthoDB" id="383083at2157"/>
<gene>
    <name evidence="3" type="ORF">Metlim_1919</name>
</gene>
<dbReference type="PANTHER" id="PTHR43581">
    <property type="entry name" value="ATP/GTP PHOSPHATASE"/>
    <property type="match status" value="1"/>
</dbReference>
<evidence type="ECO:0000256" key="1">
    <source>
        <dbReference type="SAM" id="MobiDB-lite"/>
    </source>
</evidence>
<dbReference type="PANTHER" id="PTHR43581:SF2">
    <property type="entry name" value="EXCINUCLEASE ATPASE SUBUNIT"/>
    <property type="match status" value="1"/>
</dbReference>
<dbReference type="InParanoid" id="H1YYN0"/>
<dbReference type="Proteomes" id="UP000005741">
    <property type="component" value="Chromosome"/>
</dbReference>
<dbReference type="InterPro" id="IPR051396">
    <property type="entry name" value="Bact_Antivir_Def_Nuclease"/>
</dbReference>
<feature type="domain" description="Endonuclease GajA/Old nuclease/RecF-like AAA" evidence="2">
    <location>
        <begin position="10"/>
        <end position="431"/>
    </location>
</feature>
<proteinExistence type="predicted"/>
<keyword evidence="4" id="KW-1185">Reference proteome</keyword>
<sequence length="450" mass="51116">MYLSNPYIRINKLEIRNYRGIDELRIDFPRPVMDLDTDIMVIGGRNGIGKTSVLECSAILTLLSDEDEGEYFIDSHKITPQVNLSGLIIHSGADEAVISGEIEYSGEETKSKELIKTEIEIKIRRNNTINLKKKSTDSEIRTEHKYPGYNTKDKDYIKKSTDSEIENDHKYPGYNTEDKDYKSKICETNTAGYSTKKITLIKDLSGKNEIKKEYYDLLNTICGSEPNPLIGDKCLFFHSLRRVTHGNPQLKDAINYQTYGTESTGRPRITDQNPKIKEHPVYPAGKKSEISSFKSEILRTIIKQTDIFEYDSKSTAENGEYSLNILNSLLKTYAGAKSGKLRPAEDNSIEIRITPLNGGEPYSIDSLGSGEKDIISTLFMIHRNTSENPAIVLIDEPEMHQNPGWHRSFMNRIIELAPDNQYIITTNSEYIMDSVEEQNRIILTSGKDKQ</sequence>
<dbReference type="Pfam" id="PF13175">
    <property type="entry name" value="AAA_15"/>
    <property type="match status" value="1"/>
</dbReference>
<evidence type="ECO:0000259" key="2">
    <source>
        <dbReference type="Pfam" id="PF13175"/>
    </source>
</evidence>
<dbReference type="InterPro" id="IPR041685">
    <property type="entry name" value="AAA_GajA/Old/RecF-like"/>
</dbReference>
<name>H1YYN0_9EURY</name>
<dbReference type="STRING" id="937775.Metlim_1919"/>
<organism evidence="3 4">
    <name type="scientific">Methanoplanus limicola DSM 2279</name>
    <dbReference type="NCBI Taxonomy" id="937775"/>
    <lineage>
        <taxon>Archaea</taxon>
        <taxon>Methanobacteriati</taxon>
        <taxon>Methanobacteriota</taxon>
        <taxon>Stenosarchaea group</taxon>
        <taxon>Methanomicrobia</taxon>
        <taxon>Methanomicrobiales</taxon>
        <taxon>Methanomicrobiaceae</taxon>
        <taxon>Methanoplanus</taxon>
    </lineage>
</organism>
<dbReference type="HOGENOM" id="CLU_607820_0_0_2"/>
<evidence type="ECO:0000313" key="4">
    <source>
        <dbReference type="Proteomes" id="UP000005741"/>
    </source>
</evidence>
<dbReference type="InterPro" id="IPR027417">
    <property type="entry name" value="P-loop_NTPase"/>
</dbReference>